<evidence type="ECO:0000313" key="2">
    <source>
        <dbReference type="Proteomes" id="UP001595792"/>
    </source>
</evidence>
<name>A0ABV8NJU5_9SPHI</name>
<reference evidence="2" key="1">
    <citation type="journal article" date="2019" name="Int. J. Syst. Evol. Microbiol.">
        <title>The Global Catalogue of Microorganisms (GCM) 10K type strain sequencing project: providing services to taxonomists for standard genome sequencing and annotation.</title>
        <authorList>
            <consortium name="The Broad Institute Genomics Platform"/>
            <consortium name="The Broad Institute Genome Sequencing Center for Infectious Disease"/>
            <person name="Wu L."/>
            <person name="Ma J."/>
        </authorList>
    </citation>
    <scope>NUCLEOTIDE SEQUENCE [LARGE SCALE GENOMIC DNA]</scope>
    <source>
        <strain evidence="2">CCM 8689</strain>
    </source>
</reference>
<comment type="caution">
    <text evidence="1">The sequence shown here is derived from an EMBL/GenBank/DDBJ whole genome shotgun (WGS) entry which is preliminary data.</text>
</comment>
<accession>A0ABV8NJU5</accession>
<gene>
    <name evidence="1" type="ORF">ACFOUY_11375</name>
</gene>
<proteinExistence type="predicted"/>
<keyword evidence="2" id="KW-1185">Reference proteome</keyword>
<evidence type="ECO:0008006" key="3">
    <source>
        <dbReference type="Google" id="ProtNLM"/>
    </source>
</evidence>
<protein>
    <recommendedName>
        <fullName evidence="3">Lipoprotein</fullName>
    </recommendedName>
</protein>
<sequence>MKNFYYLFIALLILTSGCKKKFVAGTEAKDFTINSPQTIGATTFTVTAIEDNRCPINAFCAVAGKALVSLTTKTGLQTKSESLCIGYDCKTAGISERVQFKVADINYTVKLIEVTPFNDLTDQAKKLGINLMHKF</sequence>
<dbReference type="EMBL" id="JBHSBY010000111">
    <property type="protein sequence ID" value="MFC4197295.1"/>
    <property type="molecule type" value="Genomic_DNA"/>
</dbReference>
<evidence type="ECO:0000313" key="1">
    <source>
        <dbReference type="EMBL" id="MFC4197295.1"/>
    </source>
</evidence>
<dbReference type="PROSITE" id="PS51257">
    <property type="entry name" value="PROKAR_LIPOPROTEIN"/>
    <property type="match status" value="1"/>
</dbReference>
<dbReference type="RefSeq" id="WP_378960735.1">
    <property type="nucleotide sequence ID" value="NZ_JBHRXC010000016.1"/>
</dbReference>
<dbReference type="Proteomes" id="UP001595792">
    <property type="component" value="Unassembled WGS sequence"/>
</dbReference>
<organism evidence="1 2">
    <name type="scientific">Pedobacter jamesrossensis</name>
    <dbReference type="NCBI Taxonomy" id="1908238"/>
    <lineage>
        <taxon>Bacteria</taxon>
        <taxon>Pseudomonadati</taxon>
        <taxon>Bacteroidota</taxon>
        <taxon>Sphingobacteriia</taxon>
        <taxon>Sphingobacteriales</taxon>
        <taxon>Sphingobacteriaceae</taxon>
        <taxon>Pedobacter</taxon>
    </lineage>
</organism>